<feature type="compositionally biased region" description="Basic and acidic residues" evidence="3">
    <location>
        <begin position="429"/>
        <end position="449"/>
    </location>
</feature>
<feature type="region of interest" description="Disordered" evidence="3">
    <location>
        <begin position="98"/>
        <end position="170"/>
    </location>
</feature>
<dbReference type="InterPro" id="IPR016197">
    <property type="entry name" value="Chromo-like_dom_sf"/>
</dbReference>
<keyword evidence="2" id="KW-0539">Nucleus</keyword>
<proteinExistence type="predicted"/>
<dbReference type="GeneID" id="107119859"/>
<evidence type="ECO:0000256" key="3">
    <source>
        <dbReference type="SAM" id="MobiDB-lite"/>
    </source>
</evidence>
<feature type="region of interest" description="Disordered" evidence="3">
    <location>
        <begin position="61"/>
        <end position="82"/>
    </location>
</feature>
<feature type="region of interest" description="Disordered" evidence="3">
    <location>
        <begin position="412"/>
        <end position="505"/>
    </location>
</feature>
<feature type="compositionally biased region" description="Polar residues" evidence="3">
    <location>
        <begin position="450"/>
        <end position="459"/>
    </location>
</feature>
<gene>
    <name evidence="6" type="primary">CBX2</name>
</gene>
<dbReference type="SMART" id="SM00298">
    <property type="entry name" value="CHROMO"/>
    <property type="match status" value="1"/>
</dbReference>
<dbReference type="RefSeq" id="XP_015277960.1">
    <property type="nucleotide sequence ID" value="XM_015422474.1"/>
</dbReference>
<dbReference type="Pfam" id="PF00385">
    <property type="entry name" value="Chromo"/>
    <property type="match status" value="1"/>
</dbReference>
<reference evidence="6" key="1">
    <citation type="submission" date="2025-08" db="UniProtKB">
        <authorList>
            <consortium name="RefSeq"/>
        </authorList>
    </citation>
    <scope>IDENTIFICATION</scope>
</reference>
<dbReference type="Proteomes" id="UP000694871">
    <property type="component" value="Unplaced"/>
</dbReference>
<protein>
    <submittedName>
        <fullName evidence="6">Chromobox protein homolog 2</fullName>
    </submittedName>
</protein>
<dbReference type="PANTHER" id="PTHR46860">
    <property type="entry name" value="CHROMOBOX PROTEIN HOMOLOG 2"/>
    <property type="match status" value="1"/>
</dbReference>
<dbReference type="CDD" id="cd18647">
    <property type="entry name" value="CD_Cbx2"/>
    <property type="match status" value="1"/>
</dbReference>
<evidence type="ECO:0000256" key="1">
    <source>
        <dbReference type="ARBA" id="ARBA00004123"/>
    </source>
</evidence>
<dbReference type="InterPro" id="IPR033773">
    <property type="entry name" value="CBX7_C"/>
</dbReference>
<feature type="compositionally biased region" description="Basic residues" evidence="3">
    <location>
        <begin position="70"/>
        <end position="82"/>
    </location>
</feature>
<feature type="domain" description="Chromo" evidence="4">
    <location>
        <begin position="12"/>
        <end position="70"/>
    </location>
</feature>
<evidence type="ECO:0000259" key="4">
    <source>
        <dbReference type="PROSITE" id="PS50013"/>
    </source>
</evidence>
<dbReference type="PROSITE" id="PS00598">
    <property type="entry name" value="CHROMO_1"/>
    <property type="match status" value="1"/>
</dbReference>
<dbReference type="InterPro" id="IPR023779">
    <property type="entry name" value="Chromodomain_CS"/>
</dbReference>
<feature type="region of interest" description="Disordered" evidence="3">
    <location>
        <begin position="319"/>
        <end position="363"/>
    </location>
</feature>
<evidence type="ECO:0000256" key="2">
    <source>
        <dbReference type="ARBA" id="ARBA00023242"/>
    </source>
</evidence>
<name>A0ABM1KW73_GEKJA</name>
<dbReference type="InterPro" id="IPR042796">
    <property type="entry name" value="CBX2"/>
</dbReference>
<dbReference type="SUPFAM" id="SSF54160">
    <property type="entry name" value="Chromo domain-like"/>
    <property type="match status" value="1"/>
</dbReference>
<dbReference type="InterPro" id="IPR023780">
    <property type="entry name" value="Chromo_domain"/>
</dbReference>
<feature type="compositionally biased region" description="Low complexity" evidence="3">
    <location>
        <begin position="104"/>
        <end position="120"/>
    </location>
</feature>
<feature type="compositionally biased region" description="Polar residues" evidence="3">
    <location>
        <begin position="346"/>
        <end position="361"/>
    </location>
</feature>
<accession>A0ABM1KW73</accession>
<sequence length="549" mass="58656">MEELSSVGEQVFAAECILSKRLRKGKVEYLVKWRGWSSKHNSWEPEENILDPRLLLAFQKKEHEKEVQNRKKGKRPRGRPRKNISCLTLCSLTLFSKEPEVPPKSKSSSSSSSTTSSSSSSEEEDESDIDTKRGQRSRECHPVPQKKAQILVAKPDNKDAMRKKRGRKPIPPEQKVVKRTINLTKVLKTNRKEMGGAGGPKLMGKIQPQHSAQSSGIAMLKSHMKEAQGAFGGFCSGASSADNLSNIVKGNSPGSPNCGISWQSSIVHYMSRMSQNQSSTDASAVGRLTLKSAVSCKSGIGLDLKLKNQKSAGDLELTVQGSKVTKRPSGSALGEQKTGFGAGAQNLHNGNKVPVSSPSSHLASNQELNLQALNLQSVKNGPNSTGGSILPRPACGSVANSAGSTVAVSTALPKSSGPAIGPNTANSDTDAHKSEKPAQRTATSEKDLTTKSTATSAQEGCTAAENHKTSTLSEMSTGEEETSSDSDRDSASFPGAGQNMSVSIQTSQDWKPTRSLIEHVFVTDVTANLITVTVKESPTSVGFFNLRHY</sequence>
<comment type="subcellular location">
    <subcellularLocation>
        <location evidence="1">Nucleus</location>
    </subcellularLocation>
</comment>
<dbReference type="Gene3D" id="2.40.50.40">
    <property type="match status" value="1"/>
</dbReference>
<dbReference type="InterPro" id="IPR000953">
    <property type="entry name" value="Chromo/chromo_shadow_dom"/>
</dbReference>
<dbReference type="PANTHER" id="PTHR46860:SF1">
    <property type="entry name" value="CHROMOBOX PROTEIN HOMOLOG 2"/>
    <property type="match status" value="1"/>
</dbReference>
<keyword evidence="5" id="KW-1185">Reference proteome</keyword>
<evidence type="ECO:0000313" key="5">
    <source>
        <dbReference type="Proteomes" id="UP000694871"/>
    </source>
</evidence>
<feature type="compositionally biased region" description="Basic and acidic residues" evidence="3">
    <location>
        <begin position="129"/>
        <end position="141"/>
    </location>
</feature>
<dbReference type="Pfam" id="PF17218">
    <property type="entry name" value="CBX7_C"/>
    <property type="match status" value="1"/>
</dbReference>
<evidence type="ECO:0000313" key="6">
    <source>
        <dbReference type="RefSeq" id="XP_015277960.1"/>
    </source>
</evidence>
<organism evidence="5 6">
    <name type="scientific">Gekko japonicus</name>
    <name type="common">Schlegel's Japanese gecko</name>
    <dbReference type="NCBI Taxonomy" id="146911"/>
    <lineage>
        <taxon>Eukaryota</taxon>
        <taxon>Metazoa</taxon>
        <taxon>Chordata</taxon>
        <taxon>Craniata</taxon>
        <taxon>Vertebrata</taxon>
        <taxon>Euteleostomi</taxon>
        <taxon>Lepidosauria</taxon>
        <taxon>Squamata</taxon>
        <taxon>Bifurcata</taxon>
        <taxon>Gekkota</taxon>
        <taxon>Gekkonidae</taxon>
        <taxon>Gekkoninae</taxon>
        <taxon>Gekko</taxon>
    </lineage>
</organism>
<dbReference type="PROSITE" id="PS50013">
    <property type="entry name" value="CHROMO_2"/>
    <property type="match status" value="1"/>
</dbReference>